<evidence type="ECO:0000313" key="5">
    <source>
        <dbReference type="Proteomes" id="UP001595901"/>
    </source>
</evidence>
<proteinExistence type="inferred from homology"/>
<comment type="similarity">
    <text evidence="1">Belongs to the UPF0177 family.</text>
</comment>
<dbReference type="InterPro" id="IPR003675">
    <property type="entry name" value="Rce1/LyrA-like_dom"/>
</dbReference>
<sequence length="222" mass="24970">MKIALDKLKWFLLAIFFWYLDIYTQKFLFEGKDLKNTVPALIAVAGLVLVLVLVFILMKLLKEPLSLKAFKDSQAALYMIGFPAAIGINLTGGVIRVLLNGSADTANQNALNNSGMPFYLLLVFGILFAPILEELIFRKCLLEKVFGFGRWKWLGLAVTSFLFGYVHLISDLGNIGGWVSYTGIGLVFGYVLIWSKRIEYSIAIHILMNVLVFLMQFLATMR</sequence>
<feature type="transmembrane region" description="Helical" evidence="2">
    <location>
        <begin position="118"/>
        <end position="137"/>
    </location>
</feature>
<keyword evidence="2" id="KW-0472">Membrane</keyword>
<dbReference type="InterPro" id="IPR052710">
    <property type="entry name" value="CAAX_protease"/>
</dbReference>
<accession>A0ABV8CZT4</accession>
<evidence type="ECO:0000256" key="1">
    <source>
        <dbReference type="ARBA" id="ARBA00009067"/>
    </source>
</evidence>
<dbReference type="Proteomes" id="UP001595901">
    <property type="component" value="Unassembled WGS sequence"/>
</dbReference>
<name>A0ABV8CZT4_9STRE</name>
<dbReference type="GO" id="GO:0016787">
    <property type="term" value="F:hydrolase activity"/>
    <property type="evidence" value="ECO:0007669"/>
    <property type="project" value="UniProtKB-KW"/>
</dbReference>
<keyword evidence="2" id="KW-0812">Transmembrane</keyword>
<evidence type="ECO:0000259" key="3">
    <source>
        <dbReference type="Pfam" id="PF02517"/>
    </source>
</evidence>
<keyword evidence="2" id="KW-1133">Transmembrane helix</keyword>
<protein>
    <submittedName>
        <fullName evidence="4">CPBP family intramembrane glutamic endopeptidase</fullName>
        <ecNumber evidence="4">3.4.-.-</ecNumber>
    </submittedName>
</protein>
<dbReference type="PANTHER" id="PTHR36435">
    <property type="entry name" value="SLR1288 PROTEIN"/>
    <property type="match status" value="1"/>
</dbReference>
<feature type="transmembrane region" description="Helical" evidence="2">
    <location>
        <begin position="40"/>
        <end position="57"/>
    </location>
</feature>
<feature type="transmembrane region" description="Helical" evidence="2">
    <location>
        <begin position="200"/>
        <end position="219"/>
    </location>
</feature>
<feature type="domain" description="CAAX prenyl protease 2/Lysostaphin resistance protein A-like" evidence="3">
    <location>
        <begin position="118"/>
        <end position="211"/>
    </location>
</feature>
<gene>
    <name evidence="4" type="ORF">ACFOSE_02670</name>
</gene>
<feature type="transmembrane region" description="Helical" evidence="2">
    <location>
        <begin position="149"/>
        <end position="169"/>
    </location>
</feature>
<keyword evidence="5" id="KW-1185">Reference proteome</keyword>
<comment type="caution">
    <text evidence="4">The sequence shown here is derived from an EMBL/GenBank/DDBJ whole genome shotgun (WGS) entry which is preliminary data.</text>
</comment>
<dbReference type="Pfam" id="PF02517">
    <property type="entry name" value="Rce1-like"/>
    <property type="match status" value="1"/>
</dbReference>
<evidence type="ECO:0000313" key="4">
    <source>
        <dbReference type="EMBL" id="MFC3931696.1"/>
    </source>
</evidence>
<keyword evidence="4" id="KW-0378">Hydrolase</keyword>
<dbReference type="RefSeq" id="WP_380430172.1">
    <property type="nucleotide sequence ID" value="NZ_JBHSAC010000024.1"/>
</dbReference>
<feature type="transmembrane region" description="Helical" evidence="2">
    <location>
        <begin position="77"/>
        <end position="98"/>
    </location>
</feature>
<reference evidence="5" key="1">
    <citation type="journal article" date="2019" name="Int. J. Syst. Evol. Microbiol.">
        <title>The Global Catalogue of Microorganisms (GCM) 10K type strain sequencing project: providing services to taxonomists for standard genome sequencing and annotation.</title>
        <authorList>
            <consortium name="The Broad Institute Genomics Platform"/>
            <consortium name="The Broad Institute Genome Sequencing Center for Infectious Disease"/>
            <person name="Wu L."/>
            <person name="Ma J."/>
        </authorList>
    </citation>
    <scope>NUCLEOTIDE SEQUENCE [LARGE SCALE GENOMIC DNA]</scope>
    <source>
        <strain evidence="5">CCUG 58728</strain>
    </source>
</reference>
<dbReference type="PANTHER" id="PTHR36435:SF1">
    <property type="entry name" value="CAAX AMINO TERMINAL PROTEASE FAMILY PROTEIN"/>
    <property type="match status" value="1"/>
</dbReference>
<organism evidence="4 5">
    <name type="scientific">Streptococcus dentapri</name>
    <dbReference type="NCBI Taxonomy" id="573564"/>
    <lineage>
        <taxon>Bacteria</taxon>
        <taxon>Bacillati</taxon>
        <taxon>Bacillota</taxon>
        <taxon>Bacilli</taxon>
        <taxon>Lactobacillales</taxon>
        <taxon>Streptococcaceae</taxon>
        <taxon>Streptococcus</taxon>
    </lineage>
</organism>
<feature type="transmembrane region" description="Helical" evidence="2">
    <location>
        <begin position="175"/>
        <end position="193"/>
    </location>
</feature>
<dbReference type="EC" id="3.4.-.-" evidence="4"/>
<evidence type="ECO:0000256" key="2">
    <source>
        <dbReference type="SAM" id="Phobius"/>
    </source>
</evidence>
<dbReference type="EMBL" id="JBHSAC010000024">
    <property type="protein sequence ID" value="MFC3931696.1"/>
    <property type="molecule type" value="Genomic_DNA"/>
</dbReference>